<evidence type="ECO:0000256" key="1">
    <source>
        <dbReference type="ARBA" id="ARBA00004776"/>
    </source>
</evidence>
<organism evidence="6 7">
    <name type="scientific">Kocuria oceani</name>
    <dbReference type="NCBI Taxonomy" id="988827"/>
    <lineage>
        <taxon>Bacteria</taxon>
        <taxon>Bacillati</taxon>
        <taxon>Actinomycetota</taxon>
        <taxon>Actinomycetes</taxon>
        <taxon>Micrococcales</taxon>
        <taxon>Micrococcaceae</taxon>
        <taxon>Kocuria</taxon>
    </lineage>
</organism>
<accession>A0ABV9TJ76</accession>
<sequence length="338" mass="36430">MNRTEGEVRLPSVAIGVPTYRRPEVLPRLLRELGEQADDLLGRTGRPAVAGSVRIVLADNDPDRSAETTVTELARSCAEGGPEVRYVSEPVPGIAAVRNRLLEDTADADVLLSIDDDERPRPGWARHLLETWNRTGAAFVAGRVVPEYTGEVDPWLLAGRFFVRRQLPTGTTVPFAAGGNMLLDLAQVRAAGVRYRDDFGLSGGEDTVFTKELHAAGRSIVWCNESEAVDVVPAERQTRRWVLIRALSHGNSTVLSDTVLAPSRRRRAVRAQAAVAGLVRLGGGAGRALGGFAGRAPVHQARGLRTACRGAGMLLGAAGWSYEEYGRDGRLARFRPGA</sequence>
<reference evidence="7" key="1">
    <citation type="journal article" date="2019" name="Int. J. Syst. Evol. Microbiol.">
        <title>The Global Catalogue of Microorganisms (GCM) 10K type strain sequencing project: providing services to taxonomists for standard genome sequencing and annotation.</title>
        <authorList>
            <consortium name="The Broad Institute Genomics Platform"/>
            <consortium name="The Broad Institute Genome Sequencing Center for Infectious Disease"/>
            <person name="Wu L."/>
            <person name="Ma J."/>
        </authorList>
    </citation>
    <scope>NUCLEOTIDE SEQUENCE [LARGE SCALE GENOMIC DNA]</scope>
    <source>
        <strain evidence="7">CGMCC 4.6946</strain>
    </source>
</reference>
<evidence type="ECO:0000256" key="4">
    <source>
        <dbReference type="ARBA" id="ARBA00022679"/>
    </source>
</evidence>
<evidence type="ECO:0000313" key="7">
    <source>
        <dbReference type="Proteomes" id="UP001595797"/>
    </source>
</evidence>
<keyword evidence="3" id="KW-0328">Glycosyltransferase</keyword>
<evidence type="ECO:0000256" key="3">
    <source>
        <dbReference type="ARBA" id="ARBA00022676"/>
    </source>
</evidence>
<comment type="caution">
    <text evidence="6">The sequence shown here is derived from an EMBL/GenBank/DDBJ whole genome shotgun (WGS) entry which is preliminary data.</text>
</comment>
<dbReference type="EMBL" id="JBHSIW010000008">
    <property type="protein sequence ID" value="MFC4903535.1"/>
    <property type="molecule type" value="Genomic_DNA"/>
</dbReference>
<feature type="domain" description="Glycosyltransferase 2-like" evidence="5">
    <location>
        <begin position="15"/>
        <end position="183"/>
    </location>
</feature>
<dbReference type="Proteomes" id="UP001595797">
    <property type="component" value="Unassembled WGS sequence"/>
</dbReference>
<dbReference type="SUPFAM" id="SSF53448">
    <property type="entry name" value="Nucleotide-diphospho-sugar transferases"/>
    <property type="match status" value="1"/>
</dbReference>
<dbReference type="Gene3D" id="3.90.550.10">
    <property type="entry name" value="Spore Coat Polysaccharide Biosynthesis Protein SpsA, Chain A"/>
    <property type="match status" value="1"/>
</dbReference>
<gene>
    <name evidence="6" type="ORF">ACFPCS_08145</name>
</gene>
<comment type="similarity">
    <text evidence="2">Belongs to the glycosyltransferase 2 family.</text>
</comment>
<evidence type="ECO:0000313" key="6">
    <source>
        <dbReference type="EMBL" id="MFC4903535.1"/>
    </source>
</evidence>
<dbReference type="InterPro" id="IPR001173">
    <property type="entry name" value="Glyco_trans_2-like"/>
</dbReference>
<keyword evidence="7" id="KW-1185">Reference proteome</keyword>
<dbReference type="Pfam" id="PF00535">
    <property type="entry name" value="Glycos_transf_2"/>
    <property type="match status" value="1"/>
</dbReference>
<comment type="pathway">
    <text evidence="1">Cell wall biogenesis; cell wall polysaccharide biosynthesis.</text>
</comment>
<proteinExistence type="inferred from homology"/>
<evidence type="ECO:0000259" key="5">
    <source>
        <dbReference type="Pfam" id="PF00535"/>
    </source>
</evidence>
<dbReference type="InterPro" id="IPR029044">
    <property type="entry name" value="Nucleotide-diphossugar_trans"/>
</dbReference>
<name>A0ABV9TJ76_9MICC</name>
<dbReference type="PANTHER" id="PTHR43179:SF12">
    <property type="entry name" value="GALACTOFURANOSYLTRANSFERASE GLFT2"/>
    <property type="match status" value="1"/>
</dbReference>
<dbReference type="CDD" id="cd00761">
    <property type="entry name" value="Glyco_tranf_GTA_type"/>
    <property type="match status" value="1"/>
</dbReference>
<dbReference type="RefSeq" id="WP_277550285.1">
    <property type="nucleotide sequence ID" value="NZ_JARAMH010000003.1"/>
</dbReference>
<dbReference type="PANTHER" id="PTHR43179">
    <property type="entry name" value="RHAMNOSYLTRANSFERASE WBBL"/>
    <property type="match status" value="1"/>
</dbReference>
<protein>
    <submittedName>
        <fullName evidence="6">Glycosyltransferase family 2 protein</fullName>
    </submittedName>
</protein>
<keyword evidence="4" id="KW-0808">Transferase</keyword>
<evidence type="ECO:0000256" key="2">
    <source>
        <dbReference type="ARBA" id="ARBA00006739"/>
    </source>
</evidence>